<evidence type="ECO:0000313" key="2">
    <source>
        <dbReference type="EMBL" id="TMQ50120.1"/>
    </source>
</evidence>
<accession>A0A538SFJ2</accession>
<proteinExistence type="predicted"/>
<protein>
    <submittedName>
        <fullName evidence="2">DUF2203 family protein</fullName>
    </submittedName>
</protein>
<feature type="compositionally biased region" description="Basic and acidic residues" evidence="1">
    <location>
        <begin position="23"/>
        <end position="35"/>
    </location>
</feature>
<sequence length="194" mass="21540">MAVGPGASGRPRGAPRIELGPRPVERLRGHRADCTRRRRGHEPSGPGPRGGGEGAVKITLFSVDEANRALPAVRPALELLVKTKREHDRVLRQIDALTLALSGASPNNPDTRARRDLIERRRHLAEKIQRGVETIQARGCVVKDLERGLIDFYSVAGDRLIYLCWQLGESEVSHWHTLEGGFSSRQPLNRTELE</sequence>
<evidence type="ECO:0000256" key="1">
    <source>
        <dbReference type="SAM" id="MobiDB-lite"/>
    </source>
</evidence>
<feature type="region of interest" description="Disordered" evidence="1">
    <location>
        <begin position="1"/>
        <end position="55"/>
    </location>
</feature>
<dbReference type="InterPro" id="IPR018699">
    <property type="entry name" value="DUF2203"/>
</dbReference>
<reference evidence="2 3" key="1">
    <citation type="journal article" date="2019" name="Nat. Microbiol.">
        <title>Mediterranean grassland soil C-N compound turnover is dependent on rainfall and depth, and is mediated by genomically divergent microorganisms.</title>
        <authorList>
            <person name="Diamond S."/>
            <person name="Andeer P.F."/>
            <person name="Li Z."/>
            <person name="Crits-Christoph A."/>
            <person name="Burstein D."/>
            <person name="Anantharaman K."/>
            <person name="Lane K.R."/>
            <person name="Thomas B.C."/>
            <person name="Pan C."/>
            <person name="Northen T.R."/>
            <person name="Banfield J.F."/>
        </authorList>
    </citation>
    <scope>NUCLEOTIDE SEQUENCE [LARGE SCALE GENOMIC DNA]</scope>
    <source>
        <strain evidence="2">WS_3</strain>
    </source>
</reference>
<dbReference type="Pfam" id="PF09969">
    <property type="entry name" value="DUF2203"/>
    <property type="match status" value="1"/>
</dbReference>
<feature type="compositionally biased region" description="Low complexity" evidence="1">
    <location>
        <begin position="1"/>
        <end position="16"/>
    </location>
</feature>
<organism evidence="2 3">
    <name type="scientific">Eiseniibacteriota bacterium</name>
    <dbReference type="NCBI Taxonomy" id="2212470"/>
    <lineage>
        <taxon>Bacteria</taxon>
        <taxon>Candidatus Eiseniibacteriota</taxon>
    </lineage>
</organism>
<evidence type="ECO:0000313" key="3">
    <source>
        <dbReference type="Proteomes" id="UP000320184"/>
    </source>
</evidence>
<gene>
    <name evidence="2" type="ORF">E6K73_08655</name>
</gene>
<dbReference type="AlphaFoldDB" id="A0A538SFJ2"/>
<dbReference type="EMBL" id="VBOT01000106">
    <property type="protein sequence ID" value="TMQ50120.1"/>
    <property type="molecule type" value="Genomic_DNA"/>
</dbReference>
<dbReference type="Proteomes" id="UP000320184">
    <property type="component" value="Unassembled WGS sequence"/>
</dbReference>
<name>A0A538SFJ2_UNCEI</name>
<comment type="caution">
    <text evidence="2">The sequence shown here is derived from an EMBL/GenBank/DDBJ whole genome shotgun (WGS) entry which is preliminary data.</text>
</comment>